<dbReference type="InterPro" id="IPR000611">
    <property type="entry name" value="NPY_rcpt"/>
</dbReference>
<comment type="subcellular location">
    <subcellularLocation>
        <location evidence="1">Membrane</location>
        <topology evidence="1">Multi-pass membrane protein</topology>
    </subcellularLocation>
</comment>
<comment type="similarity">
    <text evidence="2 9">Belongs to the G-protein coupled receptor 1 family.</text>
</comment>
<evidence type="ECO:0000256" key="1">
    <source>
        <dbReference type="ARBA" id="ARBA00004141"/>
    </source>
</evidence>
<dbReference type="AlphaFoldDB" id="A0A8C5AQW5"/>
<keyword evidence="5 9" id="KW-0297">G-protein coupled receptor</keyword>
<feature type="domain" description="G-protein coupled receptors family 1 profile" evidence="12">
    <location>
        <begin position="56"/>
        <end position="317"/>
    </location>
</feature>
<evidence type="ECO:0000313" key="14">
    <source>
        <dbReference type="Proteomes" id="UP000694546"/>
    </source>
</evidence>
<keyword evidence="6 11" id="KW-0472">Membrane</keyword>
<dbReference type="Gene3D" id="1.20.1070.10">
    <property type="entry name" value="Rhodopsin 7-helix transmembrane proteins"/>
    <property type="match status" value="1"/>
</dbReference>
<dbReference type="SMART" id="SM01381">
    <property type="entry name" value="7TM_GPCR_Srsx"/>
    <property type="match status" value="1"/>
</dbReference>
<feature type="transmembrane region" description="Helical" evidence="11">
    <location>
        <begin position="298"/>
        <end position="320"/>
    </location>
</feature>
<dbReference type="GO" id="GO:0004983">
    <property type="term" value="F:neuropeptide Y receptor activity"/>
    <property type="evidence" value="ECO:0007669"/>
    <property type="project" value="InterPro"/>
</dbReference>
<feature type="compositionally biased region" description="Gly residues" evidence="10">
    <location>
        <begin position="391"/>
        <end position="403"/>
    </location>
</feature>
<evidence type="ECO:0000256" key="3">
    <source>
        <dbReference type="ARBA" id="ARBA00022692"/>
    </source>
</evidence>
<keyword evidence="8 9" id="KW-0807">Transducer</keyword>
<dbReference type="PROSITE" id="PS50262">
    <property type="entry name" value="G_PROTEIN_RECEP_F1_2"/>
    <property type="match status" value="1"/>
</dbReference>
<evidence type="ECO:0000256" key="5">
    <source>
        <dbReference type="ARBA" id="ARBA00023040"/>
    </source>
</evidence>
<feature type="transmembrane region" description="Helical" evidence="11">
    <location>
        <begin position="77"/>
        <end position="102"/>
    </location>
</feature>
<evidence type="ECO:0000313" key="13">
    <source>
        <dbReference type="Ensembl" id="ENSGMOP00000035581.1"/>
    </source>
</evidence>
<keyword evidence="14" id="KW-1185">Reference proteome</keyword>
<feature type="transmembrane region" description="Helical" evidence="11">
    <location>
        <begin position="218"/>
        <end position="237"/>
    </location>
</feature>
<dbReference type="OMA" id="ANHAYMA"/>
<keyword evidence="7 9" id="KW-0675">Receptor</keyword>
<evidence type="ECO:0000256" key="4">
    <source>
        <dbReference type="ARBA" id="ARBA00022989"/>
    </source>
</evidence>
<dbReference type="GO" id="GO:0042923">
    <property type="term" value="F:neuropeptide binding"/>
    <property type="evidence" value="ECO:0007669"/>
    <property type="project" value="TreeGrafter"/>
</dbReference>
<dbReference type="PROSITE" id="PS00237">
    <property type="entry name" value="G_PROTEIN_RECEP_F1_1"/>
    <property type="match status" value="1"/>
</dbReference>
<dbReference type="Ensembl" id="ENSGMOT00000060914.1">
    <property type="protein sequence ID" value="ENSGMOP00000035581.1"/>
    <property type="gene ID" value="ENSGMOG00000017513.2"/>
</dbReference>
<dbReference type="InterPro" id="IPR000276">
    <property type="entry name" value="GPCR_Rhodpsn"/>
</dbReference>
<feature type="transmembrane region" description="Helical" evidence="11">
    <location>
        <begin position="114"/>
        <end position="135"/>
    </location>
</feature>
<feature type="transmembrane region" description="Helical" evidence="11">
    <location>
        <begin position="43"/>
        <end position="65"/>
    </location>
</feature>
<proteinExistence type="inferred from homology"/>
<accession>A0A8C5AQW5</accession>
<evidence type="ECO:0000256" key="8">
    <source>
        <dbReference type="ARBA" id="ARBA00023224"/>
    </source>
</evidence>
<dbReference type="CDD" id="cd15397">
    <property type="entry name" value="7tmA_NPY4R"/>
    <property type="match status" value="1"/>
</dbReference>
<feature type="transmembrane region" description="Helical" evidence="11">
    <location>
        <begin position="155"/>
        <end position="178"/>
    </location>
</feature>
<evidence type="ECO:0000256" key="2">
    <source>
        <dbReference type="ARBA" id="ARBA00010663"/>
    </source>
</evidence>
<evidence type="ECO:0000256" key="7">
    <source>
        <dbReference type="ARBA" id="ARBA00023170"/>
    </source>
</evidence>
<dbReference type="SUPFAM" id="SSF81321">
    <property type="entry name" value="Family A G protein-coupled receptor-like"/>
    <property type="match status" value="1"/>
</dbReference>
<sequence length="403" mass="43808">MSNNSSGWGGGGSGEGAAAAAAASDWTENTMCPPSVGGATFLIVAYSTVIAVGLLGNAGLVFIIARQQELRNVTNILIANLSCSDILMCLVCLPVTVIYTLMDHWVLGEALCKVTPFVQCMSVTVSIFSMVLISLERHQLILHPTGWSPAAGHSYLAVGLTWLVACFISLPFLSFNILTDSPLHNASLPTNPFRDHLICMELWPTEKHRLAYTTSLLLFQYCLPLLLVLYCYLRIFLRLRRRRDMMERSRKTQGARRINAMLAAIVAAFALCWLPLTVFNTLFDWNHQALPACQHDAVFSACHLTAMASTCVNPVVYGFLNSNFQKELKSTLQRCQCAQRRAVPESYESFPLSTVGSEGPTKGTSLHRMGSLLSSLPRHETTPPATTSGGATSGGNGGGRSDD</sequence>
<evidence type="ECO:0000256" key="9">
    <source>
        <dbReference type="RuleBase" id="RU000688"/>
    </source>
</evidence>
<feature type="region of interest" description="Disordered" evidence="10">
    <location>
        <begin position="349"/>
        <end position="403"/>
    </location>
</feature>
<dbReference type="GO" id="GO:0005886">
    <property type="term" value="C:plasma membrane"/>
    <property type="evidence" value="ECO:0007669"/>
    <property type="project" value="UniProtKB-SubCell"/>
</dbReference>
<dbReference type="PRINTS" id="PR00237">
    <property type="entry name" value="GPCRRHODOPSN"/>
</dbReference>
<dbReference type="GeneTree" id="ENSGT00940000164226"/>
<name>A0A8C5AQW5_GADMO</name>
<dbReference type="InterPro" id="IPR017452">
    <property type="entry name" value="GPCR_Rhodpsn_7TM"/>
</dbReference>
<dbReference type="PRINTS" id="PR01012">
    <property type="entry name" value="NRPEPTIDEYR"/>
</dbReference>
<dbReference type="Proteomes" id="UP000694546">
    <property type="component" value="Chromosome 4"/>
</dbReference>
<dbReference type="Pfam" id="PF00001">
    <property type="entry name" value="7tm_1"/>
    <property type="match status" value="1"/>
</dbReference>
<evidence type="ECO:0000256" key="11">
    <source>
        <dbReference type="SAM" id="Phobius"/>
    </source>
</evidence>
<organism evidence="13 14">
    <name type="scientific">Gadus morhua</name>
    <name type="common">Atlantic cod</name>
    <dbReference type="NCBI Taxonomy" id="8049"/>
    <lineage>
        <taxon>Eukaryota</taxon>
        <taxon>Metazoa</taxon>
        <taxon>Chordata</taxon>
        <taxon>Craniata</taxon>
        <taxon>Vertebrata</taxon>
        <taxon>Euteleostomi</taxon>
        <taxon>Actinopterygii</taxon>
        <taxon>Neopterygii</taxon>
        <taxon>Teleostei</taxon>
        <taxon>Neoteleostei</taxon>
        <taxon>Acanthomorphata</taxon>
        <taxon>Zeiogadaria</taxon>
        <taxon>Gadariae</taxon>
        <taxon>Gadiformes</taxon>
        <taxon>Gadoidei</taxon>
        <taxon>Gadidae</taxon>
        <taxon>Gadus</taxon>
    </lineage>
</organism>
<evidence type="ECO:0000256" key="6">
    <source>
        <dbReference type="ARBA" id="ARBA00023136"/>
    </source>
</evidence>
<protein>
    <submittedName>
        <fullName evidence="13">Neuropeptide Y receptor Y8a</fullName>
    </submittedName>
</protein>
<dbReference type="PANTHER" id="PTHR24235">
    <property type="entry name" value="NEUROPEPTIDE Y RECEPTOR"/>
    <property type="match status" value="1"/>
</dbReference>
<keyword evidence="3 9" id="KW-0812">Transmembrane</keyword>
<reference evidence="13" key="2">
    <citation type="submission" date="2025-09" db="UniProtKB">
        <authorList>
            <consortium name="Ensembl"/>
        </authorList>
    </citation>
    <scope>IDENTIFICATION</scope>
</reference>
<gene>
    <name evidence="13" type="primary">npy8ar</name>
</gene>
<evidence type="ECO:0000256" key="10">
    <source>
        <dbReference type="SAM" id="MobiDB-lite"/>
    </source>
</evidence>
<dbReference type="OrthoDB" id="9046662at2759"/>
<reference evidence="13" key="1">
    <citation type="submission" date="2025-08" db="UniProtKB">
        <authorList>
            <consortium name="Ensembl"/>
        </authorList>
    </citation>
    <scope>IDENTIFICATION</scope>
</reference>
<keyword evidence="4 11" id="KW-1133">Transmembrane helix</keyword>
<feature type="transmembrane region" description="Helical" evidence="11">
    <location>
        <begin position="258"/>
        <end position="278"/>
    </location>
</feature>
<dbReference type="GO" id="GO:0043005">
    <property type="term" value="C:neuron projection"/>
    <property type="evidence" value="ECO:0007669"/>
    <property type="project" value="TreeGrafter"/>
</dbReference>
<evidence type="ECO:0000259" key="12">
    <source>
        <dbReference type="PROSITE" id="PS50262"/>
    </source>
</evidence>
<dbReference type="PANTHER" id="PTHR24235:SF25">
    <property type="entry name" value="NEUROPEPTIDE Y RECEPTOR TYPE 4-RELATED"/>
    <property type="match status" value="1"/>
</dbReference>